<comment type="caution">
    <text evidence="1">The sequence shown here is derived from an EMBL/GenBank/DDBJ whole genome shotgun (WGS) entry which is preliminary data.</text>
</comment>
<accession>A0ABT7L9H2</accession>
<protein>
    <submittedName>
        <fullName evidence="1">SAR2788 family putative toxin</fullName>
    </submittedName>
</protein>
<sequence length="271" mass="30092">MKKQLIKIIVFTLLMTTIGQAILPGFVNAENALSSAVIPTEDNLEVEEIEITEVIEDETIAIITNIENEDEFVETNIIIEEDGVEILGTYTNSDDEVETYDFELISIELHENDIDFDATILDNETGETYELNSHVGEASVIPAIIVGFAIRKGVTAAIKKYGPKVVGVVWGKGFKTFPALKKYLGPAGNNKHWHHIVEQSQIKKSGFSASKIHNTKNVIDIDKGIHSKITGHYNSKPSFAKGKTVRDWLAGQSFNEQKNYGLKILKRYGAL</sequence>
<name>A0ABT7L9H2_9BACI</name>
<dbReference type="RefSeq" id="WP_285933777.1">
    <property type="nucleotide sequence ID" value="NZ_JASTZU010000058.1"/>
</dbReference>
<evidence type="ECO:0000313" key="1">
    <source>
        <dbReference type="EMBL" id="MDL4842507.1"/>
    </source>
</evidence>
<gene>
    <name evidence="1" type="ORF">QQS35_18900</name>
</gene>
<reference evidence="1 2" key="1">
    <citation type="submission" date="2023-06" db="EMBL/GenBank/DDBJ databases">
        <title>Aquibacillus rhizosphaerae LR5S19.</title>
        <authorList>
            <person name="Sun J.-Q."/>
        </authorList>
    </citation>
    <scope>NUCLEOTIDE SEQUENCE [LARGE SCALE GENOMIC DNA]</scope>
    <source>
        <strain evidence="1 2">LR5S19</strain>
    </source>
</reference>
<proteinExistence type="predicted"/>
<dbReference type="EMBL" id="JASTZU010000058">
    <property type="protein sequence ID" value="MDL4842507.1"/>
    <property type="molecule type" value="Genomic_DNA"/>
</dbReference>
<evidence type="ECO:0000313" key="2">
    <source>
        <dbReference type="Proteomes" id="UP001235343"/>
    </source>
</evidence>
<dbReference type="Proteomes" id="UP001235343">
    <property type="component" value="Unassembled WGS sequence"/>
</dbReference>
<organism evidence="1 2">
    <name type="scientific">Aquibacillus rhizosphaerae</name>
    <dbReference type="NCBI Taxonomy" id="3051431"/>
    <lineage>
        <taxon>Bacteria</taxon>
        <taxon>Bacillati</taxon>
        <taxon>Bacillota</taxon>
        <taxon>Bacilli</taxon>
        <taxon>Bacillales</taxon>
        <taxon>Bacillaceae</taxon>
        <taxon>Aquibacillus</taxon>
    </lineage>
</organism>
<keyword evidence="2" id="KW-1185">Reference proteome</keyword>
<dbReference type="NCBIfam" id="NF038340">
    <property type="entry name" value="SAR2788_fam"/>
    <property type="match status" value="1"/>
</dbReference>